<protein>
    <recommendedName>
        <fullName evidence="2 6">Superoxide dismutase</fullName>
        <ecNumber evidence="2 6">1.15.1.1</ecNumber>
    </recommendedName>
</protein>
<comment type="similarity">
    <text evidence="1 6">Belongs to the iron/manganese superoxide dismutase family.</text>
</comment>
<dbReference type="PROSITE" id="PS00088">
    <property type="entry name" value="SOD_MN"/>
    <property type="match status" value="1"/>
</dbReference>
<dbReference type="EC" id="1.15.1.1" evidence="2 6"/>
<dbReference type="InterPro" id="IPR001189">
    <property type="entry name" value="Mn/Fe_SOD"/>
</dbReference>
<keyword evidence="4 6" id="KW-0560">Oxidoreductase</keyword>
<dbReference type="OrthoDB" id="9803125at2"/>
<evidence type="ECO:0000259" key="7">
    <source>
        <dbReference type="Pfam" id="PF00081"/>
    </source>
</evidence>
<dbReference type="InterPro" id="IPR019832">
    <property type="entry name" value="Mn/Fe_SOD_C"/>
</dbReference>
<feature type="binding site" evidence="5">
    <location>
        <position position="58"/>
    </location>
    <ligand>
        <name>Mn(2+)</name>
        <dbReference type="ChEBI" id="CHEBI:29035"/>
    </ligand>
</feature>
<dbReference type="STRING" id="1166018.FAES_2851"/>
<dbReference type="InterPro" id="IPR036324">
    <property type="entry name" value="Mn/Fe_SOD_N_sf"/>
</dbReference>
<dbReference type="PIRSF" id="PIRSF000349">
    <property type="entry name" value="SODismutase"/>
    <property type="match status" value="1"/>
</dbReference>
<evidence type="ECO:0000256" key="3">
    <source>
        <dbReference type="ARBA" id="ARBA00022723"/>
    </source>
</evidence>
<dbReference type="PANTHER" id="PTHR43595">
    <property type="entry name" value="37S RIBOSOMAL PROTEIN S26, MITOCHONDRIAL"/>
    <property type="match status" value="1"/>
</dbReference>
<dbReference type="Pfam" id="PF00081">
    <property type="entry name" value="Sod_Fe_N"/>
    <property type="match status" value="1"/>
</dbReference>
<evidence type="ECO:0000256" key="1">
    <source>
        <dbReference type="ARBA" id="ARBA00008714"/>
    </source>
</evidence>
<feature type="domain" description="Manganese/iron superoxide dismutase N-terminal" evidence="7">
    <location>
        <begin position="34"/>
        <end position="117"/>
    </location>
</feature>
<reference evidence="9 10" key="1">
    <citation type="journal article" date="2012" name="J. Bacteriol.">
        <title>Genome Sequence of Fibrella aestuarina BUZ 2T, a Filamentous Marine Bacterium.</title>
        <authorList>
            <person name="Filippini M."/>
            <person name="Qi W."/>
            <person name="Blom J."/>
            <person name="Goesmann A."/>
            <person name="Smits T.H."/>
            <person name="Bagheri H.C."/>
        </authorList>
    </citation>
    <scope>NUCLEOTIDE SEQUENCE [LARGE SCALE GENOMIC DNA]</scope>
    <source>
        <strain evidence="10">BUZ 2T</strain>
    </source>
</reference>
<evidence type="ECO:0000256" key="6">
    <source>
        <dbReference type="RuleBase" id="RU000414"/>
    </source>
</evidence>
<dbReference type="KEGG" id="fae:FAES_2851"/>
<proteinExistence type="inferred from homology"/>
<keyword evidence="10" id="KW-1185">Reference proteome</keyword>
<feature type="binding site" evidence="5">
    <location>
        <position position="109"/>
    </location>
    <ligand>
        <name>Mn(2+)</name>
        <dbReference type="ChEBI" id="CHEBI:29035"/>
    </ligand>
</feature>
<evidence type="ECO:0000256" key="4">
    <source>
        <dbReference type="ARBA" id="ARBA00023002"/>
    </source>
</evidence>
<dbReference type="RefSeq" id="WP_015331959.1">
    <property type="nucleotide sequence ID" value="NC_020054.1"/>
</dbReference>
<accession>I0K9Q7</accession>
<dbReference type="EMBL" id="HE796683">
    <property type="protein sequence ID" value="CCH00860.1"/>
    <property type="molecule type" value="Genomic_DNA"/>
</dbReference>
<dbReference type="GO" id="GO:0030145">
    <property type="term" value="F:manganese ion binding"/>
    <property type="evidence" value="ECO:0007669"/>
    <property type="project" value="UniProtKB-ARBA"/>
</dbReference>
<sequence>MNRAEFLKIAFGAAAGLSFTNSFGFIGQQPAGPFTLPALPYDAAALEPHIDKMTMEIHHGKHHKAYVDNLNKAVAGTDMAKMNIDDLVRAIDAKTPAAVRNNGGGHWNHSFFWTILSPKGGGQPKGALADAITKKYGSFDKFKDEWGKAATGRFGSGWVWLIKTGNEVEIVSTPNQDNPLMKLAEKPGKPLIGLDVWEHAYYLKYQNKRPDYVAAAWNLYDWDKASKLFQA</sequence>
<dbReference type="SUPFAM" id="SSF46609">
    <property type="entry name" value="Fe,Mn superoxide dismutase (SOD), N-terminal domain"/>
    <property type="match status" value="1"/>
</dbReference>
<evidence type="ECO:0000313" key="9">
    <source>
        <dbReference type="EMBL" id="CCH00860.1"/>
    </source>
</evidence>
<dbReference type="Proteomes" id="UP000011058">
    <property type="component" value="Chromosome"/>
</dbReference>
<dbReference type="InterPro" id="IPR019831">
    <property type="entry name" value="Mn/Fe_SOD_N"/>
</dbReference>
<dbReference type="Gene3D" id="1.10.287.990">
    <property type="entry name" value="Fe,Mn superoxide dismutase (SOD) domain"/>
    <property type="match status" value="1"/>
</dbReference>
<name>I0K9Q7_9BACT</name>
<dbReference type="InterPro" id="IPR036314">
    <property type="entry name" value="SOD_C_sf"/>
</dbReference>
<dbReference type="SUPFAM" id="SSF54719">
    <property type="entry name" value="Fe,Mn superoxide dismutase (SOD), C-terminal domain"/>
    <property type="match status" value="1"/>
</dbReference>
<gene>
    <name evidence="9" type="primary">sodA</name>
    <name evidence="9" type="ORF">FAES_2851</name>
</gene>
<evidence type="ECO:0000256" key="5">
    <source>
        <dbReference type="PIRSR" id="PIRSR000349-1"/>
    </source>
</evidence>
<dbReference type="GO" id="GO:0005737">
    <property type="term" value="C:cytoplasm"/>
    <property type="evidence" value="ECO:0007669"/>
    <property type="project" value="TreeGrafter"/>
</dbReference>
<dbReference type="Gene3D" id="3.55.40.20">
    <property type="entry name" value="Iron/manganese superoxide dismutase, C-terminal domain"/>
    <property type="match status" value="1"/>
</dbReference>
<dbReference type="PATRIC" id="fig|1166018.3.peg.4619"/>
<evidence type="ECO:0000256" key="2">
    <source>
        <dbReference type="ARBA" id="ARBA00012682"/>
    </source>
</evidence>
<dbReference type="FunFam" id="3.55.40.20:FF:000001">
    <property type="entry name" value="Superoxide dismutase"/>
    <property type="match status" value="1"/>
</dbReference>
<keyword evidence="3 5" id="KW-0479">Metal-binding</keyword>
<dbReference type="PRINTS" id="PR01703">
    <property type="entry name" value="MNSODISMTASE"/>
</dbReference>
<comment type="catalytic activity">
    <reaction evidence="6">
        <text>2 superoxide + 2 H(+) = H2O2 + O2</text>
        <dbReference type="Rhea" id="RHEA:20696"/>
        <dbReference type="ChEBI" id="CHEBI:15378"/>
        <dbReference type="ChEBI" id="CHEBI:15379"/>
        <dbReference type="ChEBI" id="CHEBI:16240"/>
        <dbReference type="ChEBI" id="CHEBI:18421"/>
        <dbReference type="EC" id="1.15.1.1"/>
    </reaction>
</comment>
<dbReference type="FunFam" id="1.10.287.990:FF:000001">
    <property type="entry name" value="Superoxide dismutase"/>
    <property type="match status" value="1"/>
</dbReference>
<dbReference type="Pfam" id="PF02777">
    <property type="entry name" value="Sod_Fe_C"/>
    <property type="match status" value="1"/>
</dbReference>
<dbReference type="eggNOG" id="COG0605">
    <property type="taxonomic scope" value="Bacteria"/>
</dbReference>
<evidence type="ECO:0000259" key="8">
    <source>
        <dbReference type="Pfam" id="PF02777"/>
    </source>
</evidence>
<feature type="binding site" evidence="5">
    <location>
        <position position="199"/>
    </location>
    <ligand>
        <name>Mn(2+)</name>
        <dbReference type="ChEBI" id="CHEBI:29035"/>
    </ligand>
</feature>
<feature type="binding site" evidence="5">
    <location>
        <position position="195"/>
    </location>
    <ligand>
        <name>Mn(2+)</name>
        <dbReference type="ChEBI" id="CHEBI:29035"/>
    </ligand>
</feature>
<evidence type="ECO:0000313" key="10">
    <source>
        <dbReference type="Proteomes" id="UP000011058"/>
    </source>
</evidence>
<feature type="domain" description="Manganese/iron superoxide dismutase C-terminal" evidence="8">
    <location>
        <begin position="124"/>
        <end position="227"/>
    </location>
</feature>
<dbReference type="InterPro" id="IPR019833">
    <property type="entry name" value="Mn/Fe_SOD_BS"/>
</dbReference>
<dbReference type="GO" id="GO:0004784">
    <property type="term" value="F:superoxide dismutase activity"/>
    <property type="evidence" value="ECO:0007669"/>
    <property type="project" value="UniProtKB-EC"/>
</dbReference>
<dbReference type="AlphaFoldDB" id="I0K9Q7"/>
<dbReference type="PANTHER" id="PTHR43595:SF2">
    <property type="entry name" value="SMALL RIBOSOMAL SUBUNIT PROTEIN MS42"/>
    <property type="match status" value="1"/>
</dbReference>
<dbReference type="HOGENOM" id="CLU_031625_0_1_10"/>
<organism evidence="9 10">
    <name type="scientific">Fibrella aestuarina BUZ 2</name>
    <dbReference type="NCBI Taxonomy" id="1166018"/>
    <lineage>
        <taxon>Bacteria</taxon>
        <taxon>Pseudomonadati</taxon>
        <taxon>Bacteroidota</taxon>
        <taxon>Cytophagia</taxon>
        <taxon>Cytophagales</taxon>
        <taxon>Spirosomataceae</taxon>
        <taxon>Fibrella</taxon>
    </lineage>
</organism>
<comment type="function">
    <text evidence="6">Destroys radicals which are normally produced within the cells and which are toxic to biological systems.</text>
</comment>